<feature type="compositionally biased region" description="Basic and acidic residues" evidence="14">
    <location>
        <begin position="524"/>
        <end position="538"/>
    </location>
</feature>
<dbReference type="InterPro" id="IPR015939">
    <property type="entry name" value="Fum_Rdtase/Succ_DH_flav-like_C"/>
</dbReference>
<keyword evidence="18" id="KW-1185">Reference proteome</keyword>
<evidence type="ECO:0000256" key="11">
    <source>
        <dbReference type="ARBA" id="ARBA00048305"/>
    </source>
</evidence>
<comment type="pathway">
    <text evidence="2 13">Cofactor biosynthesis; NAD(+) biosynthesis; iminoaspartate from L-aspartate (oxidase route): step 1/1.</text>
</comment>
<feature type="region of interest" description="Disordered" evidence="14">
    <location>
        <begin position="524"/>
        <end position="573"/>
    </location>
</feature>
<comment type="function">
    <text evidence="10">Catalyzes the oxidation of L-aspartate to iminoaspartate, the first step in the de novo biosynthesis of NAD(+).</text>
</comment>
<dbReference type="SUPFAM" id="SSF46977">
    <property type="entry name" value="Succinate dehydrogenase/fumarate reductase flavoprotein C-terminal domain"/>
    <property type="match status" value="1"/>
</dbReference>
<dbReference type="PANTHER" id="PTHR42716">
    <property type="entry name" value="L-ASPARTATE OXIDASE"/>
    <property type="match status" value="1"/>
</dbReference>
<dbReference type="GO" id="GO:0033765">
    <property type="term" value="F:steroid dehydrogenase activity, acting on the CH-CH group of donors"/>
    <property type="evidence" value="ECO:0007669"/>
    <property type="project" value="UniProtKB-ARBA"/>
</dbReference>
<comment type="similarity">
    <text evidence="3 13">Belongs to the FAD-dependent oxidoreductase 2 family. NadB subfamily.</text>
</comment>
<dbReference type="GO" id="GO:0034628">
    <property type="term" value="P:'de novo' NAD+ biosynthetic process from L-aspartate"/>
    <property type="evidence" value="ECO:0007669"/>
    <property type="project" value="TreeGrafter"/>
</dbReference>
<dbReference type="GO" id="GO:0008734">
    <property type="term" value="F:L-aspartate oxidase activity"/>
    <property type="evidence" value="ECO:0007669"/>
    <property type="project" value="UniProtKB-UniRule"/>
</dbReference>
<evidence type="ECO:0000256" key="3">
    <source>
        <dbReference type="ARBA" id="ARBA00008562"/>
    </source>
</evidence>
<dbReference type="Gene3D" id="1.20.58.100">
    <property type="entry name" value="Fumarate reductase/succinate dehydrogenase flavoprotein-like, C-terminal domain"/>
    <property type="match status" value="1"/>
</dbReference>
<gene>
    <name evidence="17" type="primary">nadB</name>
    <name evidence="17" type="ORF">DNL40_10775</name>
</gene>
<feature type="compositionally biased region" description="Low complexity" evidence="14">
    <location>
        <begin position="404"/>
        <end position="425"/>
    </location>
</feature>
<dbReference type="UniPathway" id="UPA00253">
    <property type="reaction ID" value="UER00326"/>
</dbReference>
<evidence type="ECO:0000256" key="5">
    <source>
        <dbReference type="ARBA" id="ARBA00021901"/>
    </source>
</evidence>
<sequence>MRVVVVGSGVAGLVAAHRASRHHEVVLVTKADLAESSTRYAQGGIAVAMFPEDSVEAHVADTLAAGAGTCDEAAVRVLCGDGPRRVRDLLDLGVELDRVAGPGSELARGQEAAHSARRIVHAGGDATGLAVELGLLRAVRSTAVEVHEHTALRDLLLAPGPGGAPHVVGVRALGPAGEEIEIRADAVVLATGGAGRLYPHTTNPAVATGDGVAAVLRAGAVVQDLEMYQFHPTALAVPGTPLVSEAVRGEGAVLRDESGRRFMLDVHPDAELAPRDVVARGIAAAMTAQGGRPVLLDATALGRERLAARFPSITATVAAHGLDWAAEPVPVTPAAHYWMGGVRTDTWGRTSLPGLWAVGEVACTGVHGANRLASNSLLESLVFAWRAAEAIDAAGTGGTGGADGTDAAGTAGAVRDLPGSLADAGTGTGTGASTGPAEPFSRAALQTTLWELVGLERDETGLAEAARRIDAWRAAVAGPGSTATPGTEQALPGVSAAPPGPVTALEDRNLLDVAHAVVAAARARTESRGAHARRDAPRLDPAQAVPTAWAWPTPAVPMTSPTTPTSLTAGALS</sequence>
<dbReference type="PANTHER" id="PTHR42716:SF2">
    <property type="entry name" value="L-ASPARTATE OXIDASE, CHLOROPLASTIC"/>
    <property type="match status" value="1"/>
</dbReference>
<comment type="cofactor">
    <cofactor evidence="1 13">
        <name>FAD</name>
        <dbReference type="ChEBI" id="CHEBI:57692"/>
    </cofactor>
</comment>
<proteinExistence type="inferred from homology"/>
<dbReference type="Pfam" id="PF02910">
    <property type="entry name" value="Succ_DH_flav_C"/>
    <property type="match status" value="1"/>
</dbReference>
<dbReference type="PRINTS" id="PR00368">
    <property type="entry name" value="FADPNR"/>
</dbReference>
<dbReference type="EC" id="1.4.3.16" evidence="4 12"/>
<evidence type="ECO:0000256" key="7">
    <source>
        <dbReference type="ARBA" id="ARBA00022642"/>
    </source>
</evidence>
<dbReference type="FunFam" id="3.90.700.10:FF:000002">
    <property type="entry name" value="L-aspartate oxidase"/>
    <property type="match status" value="1"/>
</dbReference>
<dbReference type="NCBIfam" id="TIGR00551">
    <property type="entry name" value="nadB"/>
    <property type="match status" value="1"/>
</dbReference>
<evidence type="ECO:0000256" key="4">
    <source>
        <dbReference type="ARBA" id="ARBA00012173"/>
    </source>
</evidence>
<evidence type="ECO:0000256" key="2">
    <source>
        <dbReference type="ARBA" id="ARBA00004950"/>
    </source>
</evidence>
<dbReference type="Pfam" id="PF00890">
    <property type="entry name" value="FAD_binding_2"/>
    <property type="match status" value="1"/>
</dbReference>
<dbReference type="Proteomes" id="UP000248783">
    <property type="component" value="Unassembled WGS sequence"/>
</dbReference>
<dbReference type="AlphaFoldDB" id="A0A2W5XS35"/>
<evidence type="ECO:0000259" key="16">
    <source>
        <dbReference type="Pfam" id="PF02910"/>
    </source>
</evidence>
<feature type="compositionally biased region" description="Low complexity" evidence="14">
    <location>
        <begin position="541"/>
        <end position="573"/>
    </location>
</feature>
<feature type="domain" description="FAD-dependent oxidoreductase 2 FAD-binding" evidence="15">
    <location>
        <begin position="3"/>
        <end position="377"/>
    </location>
</feature>
<dbReference type="SUPFAM" id="SSF51905">
    <property type="entry name" value="FAD/NAD(P)-binding domain"/>
    <property type="match status" value="1"/>
</dbReference>
<comment type="caution">
    <text evidence="17">The sequence shown here is derived from an EMBL/GenBank/DDBJ whole genome shotgun (WGS) entry which is preliminary data.</text>
</comment>
<accession>A0A2W5XS35</accession>
<keyword evidence="9 13" id="KW-0560">Oxidoreductase</keyword>
<feature type="domain" description="Fumarate reductase/succinate dehydrogenase flavoprotein-like C-terminal" evidence="16">
    <location>
        <begin position="442"/>
        <end position="547"/>
    </location>
</feature>
<organism evidence="17 18">
    <name type="scientific">Xylanimonas oleitrophica</name>
    <dbReference type="NCBI Taxonomy" id="2607479"/>
    <lineage>
        <taxon>Bacteria</taxon>
        <taxon>Bacillati</taxon>
        <taxon>Actinomycetota</taxon>
        <taxon>Actinomycetes</taxon>
        <taxon>Micrococcales</taxon>
        <taxon>Promicromonosporaceae</taxon>
        <taxon>Xylanimonas</taxon>
    </lineage>
</organism>
<evidence type="ECO:0000259" key="15">
    <source>
        <dbReference type="Pfam" id="PF00890"/>
    </source>
</evidence>
<dbReference type="InterPro" id="IPR003953">
    <property type="entry name" value="FAD-dep_OxRdtase_2_FAD-bd"/>
</dbReference>
<name>A0A2W5XS35_9MICO</name>
<evidence type="ECO:0000256" key="14">
    <source>
        <dbReference type="SAM" id="MobiDB-lite"/>
    </source>
</evidence>
<comment type="catalytic activity">
    <reaction evidence="11">
        <text>L-aspartate + O2 = iminosuccinate + H2O2</text>
        <dbReference type="Rhea" id="RHEA:25876"/>
        <dbReference type="ChEBI" id="CHEBI:15379"/>
        <dbReference type="ChEBI" id="CHEBI:16240"/>
        <dbReference type="ChEBI" id="CHEBI:29991"/>
        <dbReference type="ChEBI" id="CHEBI:77875"/>
        <dbReference type="EC" id="1.4.3.16"/>
    </reaction>
    <physiologicalReaction direction="left-to-right" evidence="11">
        <dbReference type="Rhea" id="RHEA:25877"/>
    </physiologicalReaction>
</comment>
<dbReference type="Gene3D" id="3.90.700.10">
    <property type="entry name" value="Succinate dehydrogenase/fumarate reductase flavoprotein, catalytic domain"/>
    <property type="match status" value="1"/>
</dbReference>
<dbReference type="Gene3D" id="3.50.50.60">
    <property type="entry name" value="FAD/NAD(P)-binding domain"/>
    <property type="match status" value="1"/>
</dbReference>
<evidence type="ECO:0000256" key="9">
    <source>
        <dbReference type="ARBA" id="ARBA00023002"/>
    </source>
</evidence>
<evidence type="ECO:0000313" key="18">
    <source>
        <dbReference type="Proteomes" id="UP000248783"/>
    </source>
</evidence>
<comment type="subcellular location">
    <subcellularLocation>
        <location evidence="13">Cytoplasm</location>
    </subcellularLocation>
</comment>
<dbReference type="SUPFAM" id="SSF56425">
    <property type="entry name" value="Succinate dehydrogenase/fumarate reductase flavoprotein, catalytic domain"/>
    <property type="match status" value="1"/>
</dbReference>
<dbReference type="GO" id="GO:0005737">
    <property type="term" value="C:cytoplasm"/>
    <property type="evidence" value="ECO:0007669"/>
    <property type="project" value="UniProtKB-SubCell"/>
</dbReference>
<evidence type="ECO:0000256" key="6">
    <source>
        <dbReference type="ARBA" id="ARBA00022630"/>
    </source>
</evidence>
<feature type="region of interest" description="Disordered" evidence="14">
    <location>
        <begin position="479"/>
        <end position="499"/>
    </location>
</feature>
<keyword evidence="6 13" id="KW-0285">Flavoprotein</keyword>
<evidence type="ECO:0000256" key="8">
    <source>
        <dbReference type="ARBA" id="ARBA00022827"/>
    </source>
</evidence>
<feature type="region of interest" description="Disordered" evidence="14">
    <location>
        <begin position="395"/>
        <end position="438"/>
    </location>
</feature>
<keyword evidence="7 13" id="KW-0662">Pyridine nucleotide biosynthesis</keyword>
<evidence type="ECO:0000256" key="1">
    <source>
        <dbReference type="ARBA" id="ARBA00001974"/>
    </source>
</evidence>
<dbReference type="InterPro" id="IPR005288">
    <property type="entry name" value="NadB"/>
</dbReference>
<protein>
    <recommendedName>
        <fullName evidence="5 12">L-aspartate oxidase</fullName>
        <ecNumber evidence="4 12">1.4.3.16</ecNumber>
    </recommendedName>
</protein>
<dbReference type="InterPro" id="IPR027477">
    <property type="entry name" value="Succ_DH/fumarate_Rdtase_cat_sf"/>
</dbReference>
<evidence type="ECO:0000313" key="17">
    <source>
        <dbReference type="EMBL" id="PZR52598.1"/>
    </source>
</evidence>
<dbReference type="InterPro" id="IPR036188">
    <property type="entry name" value="FAD/NAD-bd_sf"/>
</dbReference>
<dbReference type="EMBL" id="QKWH01000008">
    <property type="protein sequence ID" value="PZR52598.1"/>
    <property type="molecule type" value="Genomic_DNA"/>
</dbReference>
<evidence type="ECO:0000256" key="10">
    <source>
        <dbReference type="ARBA" id="ARBA00029426"/>
    </source>
</evidence>
<reference evidence="17 18" key="1">
    <citation type="submission" date="2018-06" db="EMBL/GenBank/DDBJ databases">
        <title>Whole genome sequencing of a novel hydrocarbon degrading bacterial strain, PW21 isolated from oil contaminated produced water sample.</title>
        <authorList>
            <person name="Nagkirti P."/>
            <person name="Shaikh A."/>
            <person name="Gowdaman V."/>
            <person name="Engineer A.E."/>
            <person name="Dagar S."/>
            <person name="Dhakephalkar P.K."/>
        </authorList>
    </citation>
    <scope>NUCLEOTIDE SEQUENCE [LARGE SCALE GENOMIC DNA]</scope>
    <source>
        <strain evidence="17 18">PW21</strain>
    </source>
</reference>
<evidence type="ECO:0000256" key="13">
    <source>
        <dbReference type="RuleBase" id="RU362049"/>
    </source>
</evidence>
<keyword evidence="8 13" id="KW-0274">FAD</keyword>
<evidence type="ECO:0000256" key="12">
    <source>
        <dbReference type="NCBIfam" id="TIGR00551"/>
    </source>
</evidence>
<dbReference type="InterPro" id="IPR037099">
    <property type="entry name" value="Fum_R/Succ_DH_flav-like_C_sf"/>
</dbReference>